<comment type="caution">
    <text evidence="1">The sequence shown here is derived from an EMBL/GenBank/DDBJ whole genome shotgun (WGS) entry which is preliminary data.</text>
</comment>
<accession>A0AAV3Z500</accession>
<dbReference type="EMBL" id="BLXT01001944">
    <property type="protein sequence ID" value="GFN89601.1"/>
    <property type="molecule type" value="Genomic_DNA"/>
</dbReference>
<evidence type="ECO:0000313" key="2">
    <source>
        <dbReference type="Proteomes" id="UP000735302"/>
    </source>
</evidence>
<name>A0AAV3Z500_9GAST</name>
<reference evidence="1 2" key="1">
    <citation type="journal article" date="2021" name="Elife">
        <title>Chloroplast acquisition without the gene transfer in kleptoplastic sea slugs, Plakobranchus ocellatus.</title>
        <authorList>
            <person name="Maeda T."/>
            <person name="Takahashi S."/>
            <person name="Yoshida T."/>
            <person name="Shimamura S."/>
            <person name="Takaki Y."/>
            <person name="Nagai Y."/>
            <person name="Toyoda A."/>
            <person name="Suzuki Y."/>
            <person name="Arimoto A."/>
            <person name="Ishii H."/>
            <person name="Satoh N."/>
            <person name="Nishiyama T."/>
            <person name="Hasebe M."/>
            <person name="Maruyama T."/>
            <person name="Minagawa J."/>
            <person name="Obokata J."/>
            <person name="Shigenobu S."/>
        </authorList>
    </citation>
    <scope>NUCLEOTIDE SEQUENCE [LARGE SCALE GENOMIC DNA]</scope>
</reference>
<protein>
    <submittedName>
        <fullName evidence="1">Uncharacterized protein</fullName>
    </submittedName>
</protein>
<evidence type="ECO:0000313" key="1">
    <source>
        <dbReference type="EMBL" id="GFN89601.1"/>
    </source>
</evidence>
<organism evidence="1 2">
    <name type="scientific">Plakobranchus ocellatus</name>
    <dbReference type="NCBI Taxonomy" id="259542"/>
    <lineage>
        <taxon>Eukaryota</taxon>
        <taxon>Metazoa</taxon>
        <taxon>Spiralia</taxon>
        <taxon>Lophotrochozoa</taxon>
        <taxon>Mollusca</taxon>
        <taxon>Gastropoda</taxon>
        <taxon>Heterobranchia</taxon>
        <taxon>Euthyneura</taxon>
        <taxon>Panpulmonata</taxon>
        <taxon>Sacoglossa</taxon>
        <taxon>Placobranchoidea</taxon>
        <taxon>Plakobranchidae</taxon>
        <taxon>Plakobranchus</taxon>
    </lineage>
</organism>
<sequence>MCNKAIPAILHSIATDVTVPRAQNLVGGCSCRRPRLTQNYHFMRSSRSYRALEPVHNKVISGFQVPRQARAPVAGLEPATEGSLQISGRTRKPLCYRRPV</sequence>
<gene>
    <name evidence="1" type="ORF">PoB_001610700</name>
</gene>
<dbReference type="AlphaFoldDB" id="A0AAV3Z500"/>
<proteinExistence type="predicted"/>
<dbReference type="Proteomes" id="UP000735302">
    <property type="component" value="Unassembled WGS sequence"/>
</dbReference>
<keyword evidence="2" id="KW-1185">Reference proteome</keyword>